<dbReference type="WBParaSite" id="HCON_00137440-00001">
    <property type="protein sequence ID" value="HCON_00137440-00001"/>
    <property type="gene ID" value="HCON_00137440"/>
</dbReference>
<organism evidence="3 4">
    <name type="scientific">Haemonchus contortus</name>
    <name type="common">Barber pole worm</name>
    <dbReference type="NCBI Taxonomy" id="6289"/>
    <lineage>
        <taxon>Eukaryota</taxon>
        <taxon>Metazoa</taxon>
        <taxon>Ecdysozoa</taxon>
        <taxon>Nematoda</taxon>
        <taxon>Chromadorea</taxon>
        <taxon>Rhabditida</taxon>
        <taxon>Rhabditina</taxon>
        <taxon>Rhabditomorpha</taxon>
        <taxon>Strongyloidea</taxon>
        <taxon>Trichostrongylidae</taxon>
        <taxon>Haemonchus</taxon>
    </lineage>
</organism>
<dbReference type="Proteomes" id="UP000025227">
    <property type="component" value="Unplaced"/>
</dbReference>
<proteinExistence type="predicted"/>
<evidence type="ECO:0000313" key="4">
    <source>
        <dbReference type="WBParaSite" id="HCON_00137440-00001"/>
    </source>
</evidence>
<feature type="region of interest" description="Disordered" evidence="1">
    <location>
        <begin position="43"/>
        <end position="111"/>
    </location>
</feature>
<name>A0A7I4YTY1_HAECO</name>
<dbReference type="OrthoDB" id="10641840at2759"/>
<feature type="compositionally biased region" description="Basic residues" evidence="1">
    <location>
        <begin position="79"/>
        <end position="98"/>
    </location>
</feature>
<accession>A0A7I4YTY1</accession>
<feature type="compositionally biased region" description="Basic and acidic residues" evidence="1">
    <location>
        <begin position="43"/>
        <end position="53"/>
    </location>
</feature>
<feature type="chain" id="PRO_5029847793" evidence="2">
    <location>
        <begin position="23"/>
        <end position="276"/>
    </location>
</feature>
<evidence type="ECO:0000256" key="1">
    <source>
        <dbReference type="SAM" id="MobiDB-lite"/>
    </source>
</evidence>
<sequence>MRMNLPLRLLVLLVLFALCVLAKEDIGNTVSSGNTTDNVKAHTIKESGHENKTEQPCPGGKDDCGERGYVRIGTGVSPKVRRYAKSPNRGRRMSRRVRRDAESPYRERGMSRRRNKPIDWWQPNARILGQQVDVPYRVRRDAESPYRERGMSRRAYRRRDYDVRRDAESPYRERGMSRRINKPIDLWQPNARILGQQVDVPYRPYRQRDYDVRRDAEPPYRDRRMSRRSNEPIDWWQPNARILGRQVDVPFRAYRQRDYGSSHRFSTLNRPELDLL</sequence>
<keyword evidence="2" id="KW-0732">Signal</keyword>
<evidence type="ECO:0000313" key="3">
    <source>
        <dbReference type="Proteomes" id="UP000025227"/>
    </source>
</evidence>
<dbReference type="AlphaFoldDB" id="A0A7I4YTY1"/>
<feature type="signal peptide" evidence="2">
    <location>
        <begin position="1"/>
        <end position="22"/>
    </location>
</feature>
<protein>
    <submittedName>
        <fullName evidence="4">Secreted protein</fullName>
    </submittedName>
</protein>
<feature type="compositionally biased region" description="Basic and acidic residues" evidence="1">
    <location>
        <begin position="99"/>
        <end position="110"/>
    </location>
</feature>
<feature type="compositionally biased region" description="Basic and acidic residues" evidence="1">
    <location>
        <begin position="60"/>
        <end position="69"/>
    </location>
</feature>
<reference evidence="4" key="1">
    <citation type="submission" date="2020-12" db="UniProtKB">
        <authorList>
            <consortium name="WormBaseParasite"/>
        </authorList>
    </citation>
    <scope>IDENTIFICATION</scope>
    <source>
        <strain evidence="4">MHco3</strain>
    </source>
</reference>
<keyword evidence="3" id="KW-1185">Reference proteome</keyword>
<evidence type="ECO:0000256" key="2">
    <source>
        <dbReference type="SAM" id="SignalP"/>
    </source>
</evidence>